<feature type="region of interest" description="Disordered" evidence="1">
    <location>
        <begin position="1089"/>
        <end position="1260"/>
    </location>
</feature>
<feature type="compositionally biased region" description="Basic residues" evidence="1">
    <location>
        <begin position="482"/>
        <end position="491"/>
    </location>
</feature>
<feature type="compositionally biased region" description="Low complexity" evidence="1">
    <location>
        <begin position="919"/>
        <end position="932"/>
    </location>
</feature>
<feature type="compositionally biased region" description="Polar residues" evidence="1">
    <location>
        <begin position="242"/>
        <end position="259"/>
    </location>
</feature>
<feature type="compositionally biased region" description="Polar residues" evidence="1">
    <location>
        <begin position="495"/>
        <end position="512"/>
    </location>
</feature>
<proteinExistence type="predicted"/>
<dbReference type="SMART" id="SM00384">
    <property type="entry name" value="AT_hook"/>
    <property type="match status" value="2"/>
</dbReference>
<evidence type="ECO:0000313" key="2">
    <source>
        <dbReference type="EMBL" id="KAK3777384.1"/>
    </source>
</evidence>
<feature type="compositionally biased region" description="Basic and acidic residues" evidence="1">
    <location>
        <begin position="261"/>
        <end position="276"/>
    </location>
</feature>
<feature type="region of interest" description="Disordered" evidence="1">
    <location>
        <begin position="534"/>
        <end position="567"/>
    </location>
</feature>
<feature type="compositionally biased region" description="Basic residues" evidence="1">
    <location>
        <begin position="938"/>
        <end position="949"/>
    </location>
</feature>
<name>A0AAE0ZXA6_9GAST</name>
<feature type="compositionally biased region" description="Polar residues" evidence="1">
    <location>
        <begin position="334"/>
        <end position="360"/>
    </location>
</feature>
<feature type="compositionally biased region" description="Polar residues" evidence="1">
    <location>
        <begin position="221"/>
        <end position="233"/>
    </location>
</feature>
<feature type="compositionally biased region" description="Polar residues" evidence="1">
    <location>
        <begin position="541"/>
        <end position="553"/>
    </location>
</feature>
<protein>
    <submittedName>
        <fullName evidence="2">Uncharacterized protein</fullName>
    </submittedName>
</protein>
<organism evidence="2 3">
    <name type="scientific">Elysia crispata</name>
    <name type="common">lettuce slug</name>
    <dbReference type="NCBI Taxonomy" id="231223"/>
    <lineage>
        <taxon>Eukaryota</taxon>
        <taxon>Metazoa</taxon>
        <taxon>Spiralia</taxon>
        <taxon>Lophotrochozoa</taxon>
        <taxon>Mollusca</taxon>
        <taxon>Gastropoda</taxon>
        <taxon>Heterobranchia</taxon>
        <taxon>Euthyneura</taxon>
        <taxon>Panpulmonata</taxon>
        <taxon>Sacoglossa</taxon>
        <taxon>Placobranchoidea</taxon>
        <taxon>Plakobranchidae</taxon>
        <taxon>Elysia</taxon>
    </lineage>
</organism>
<evidence type="ECO:0000256" key="1">
    <source>
        <dbReference type="SAM" id="MobiDB-lite"/>
    </source>
</evidence>
<feature type="compositionally biased region" description="Polar residues" evidence="1">
    <location>
        <begin position="1089"/>
        <end position="1101"/>
    </location>
</feature>
<keyword evidence="3" id="KW-1185">Reference proteome</keyword>
<evidence type="ECO:0000313" key="3">
    <source>
        <dbReference type="Proteomes" id="UP001283361"/>
    </source>
</evidence>
<accession>A0AAE0ZXA6</accession>
<feature type="compositionally biased region" description="Polar residues" evidence="1">
    <location>
        <begin position="296"/>
        <end position="311"/>
    </location>
</feature>
<feature type="compositionally biased region" description="Low complexity" evidence="1">
    <location>
        <begin position="1179"/>
        <end position="1208"/>
    </location>
</feature>
<feature type="region of interest" description="Disordered" evidence="1">
    <location>
        <begin position="1288"/>
        <end position="1317"/>
    </location>
</feature>
<dbReference type="GO" id="GO:0003677">
    <property type="term" value="F:DNA binding"/>
    <property type="evidence" value="ECO:0007669"/>
    <property type="project" value="InterPro"/>
</dbReference>
<dbReference type="Proteomes" id="UP001283361">
    <property type="component" value="Unassembled WGS sequence"/>
</dbReference>
<feature type="compositionally biased region" description="Polar residues" evidence="1">
    <location>
        <begin position="1157"/>
        <end position="1176"/>
    </location>
</feature>
<reference evidence="2" key="1">
    <citation type="journal article" date="2023" name="G3 (Bethesda)">
        <title>A reference genome for the long-term kleptoplast-retaining sea slug Elysia crispata morphotype clarki.</title>
        <authorList>
            <person name="Eastman K.E."/>
            <person name="Pendleton A.L."/>
            <person name="Shaikh M.A."/>
            <person name="Suttiyut T."/>
            <person name="Ogas R."/>
            <person name="Tomko P."/>
            <person name="Gavelis G."/>
            <person name="Widhalm J.R."/>
            <person name="Wisecaver J.H."/>
        </authorList>
    </citation>
    <scope>NUCLEOTIDE SEQUENCE</scope>
    <source>
        <strain evidence="2">ECLA1</strain>
    </source>
</reference>
<feature type="region of interest" description="Disordered" evidence="1">
    <location>
        <begin position="217"/>
        <end position="311"/>
    </location>
</feature>
<feature type="region of interest" description="Disordered" evidence="1">
    <location>
        <begin position="479"/>
        <end position="521"/>
    </location>
</feature>
<feature type="region of interest" description="Disordered" evidence="1">
    <location>
        <begin position="334"/>
        <end position="370"/>
    </location>
</feature>
<feature type="compositionally biased region" description="Polar residues" evidence="1">
    <location>
        <begin position="959"/>
        <end position="968"/>
    </location>
</feature>
<comment type="caution">
    <text evidence="2">The sequence shown here is derived from an EMBL/GenBank/DDBJ whole genome shotgun (WGS) entry which is preliminary data.</text>
</comment>
<feature type="compositionally biased region" description="Basic residues" evidence="1">
    <location>
        <begin position="361"/>
        <end position="370"/>
    </location>
</feature>
<dbReference type="EMBL" id="JAWDGP010003079">
    <property type="protein sequence ID" value="KAK3777384.1"/>
    <property type="molecule type" value="Genomic_DNA"/>
</dbReference>
<gene>
    <name evidence="2" type="ORF">RRG08_032489</name>
</gene>
<dbReference type="InterPro" id="IPR017956">
    <property type="entry name" value="AT_hook_DNA-bd_motif"/>
</dbReference>
<feature type="region of interest" description="Disordered" evidence="1">
    <location>
        <begin position="855"/>
        <end position="968"/>
    </location>
</feature>
<feature type="compositionally biased region" description="Basic and acidic residues" evidence="1">
    <location>
        <begin position="855"/>
        <end position="864"/>
    </location>
</feature>
<sequence>MEPEGWDRKIDLFRGDEDIDLNTRSGGNPKTQGEEFSAGNLITNGGLKLTISCRTKSCENELDKNCNATLGVSSRANLNRERDCLNRSHVEEITTMDQESEEPAPHDLSFQSKHSEVTSESHCHPFGKTKAETLSTHVNQPNSSKTVDLMKSQSQVQLELASQDEYNSIALLNQDALKSNQNTLKFHHNQENVKQLAKVRLKSSDCSSECHDSLLRMDTLPNVSPESGISSLDESPLGNESPDFSNSGETCDQHSSTSEAAHGKTNETIHPAEHSDQIMLQCTTSSEEKSSACSSGNRPSTSLSSDMSVQEMSLPQVAHSLNEEGTVVDILQDNVQPPFSPHTHGSSVIVSSPQKITQASGRKKRGRPPKTMKCHFLKHKKSTLYNSAPEVCASTEGEGKSDNQAPSNGSLCVTNNSNVCDMVLPSHRGKIINSSKIVGNKKLADPSRATLSVLCQQKQPGQVRNTNDTVTGEKRKIDFGSKKRPRGRPRKIPNLTLTDGSLCSSTSGTNPASAALKAGKRKCSKRKLMFTRMKRKHHQKNLSPSVDGSNPQNLGFEGKETDGGVNNRNRLRDWVQLDSNKISQGSIFQDNDLDALLLSVRSSIKNQFKEDVSSDTIPNLTFDNPFALMQPPPFPKVARPPSPRIVKPKAKRPKLHVMMRQTKRRKKKFVGNRVTPVVEQSVPTPPILDVFSPVVAQERIEKLSIPPFRKIGTFGSSMTKRPFFTSCVQPSKILASSRLNVFRLGTGVDESHRSVTPPDAEAADSFERRLKKRHKLLYRKSKHKNIIDPVFAADLDMLLEGLTGMTISENPSDNFIRVRPGEMPLPSIFRVIKIDVNRKIKERAFTPEPFMMDKPKILKSRKDSVSPSESLASSFRPISKLGRKKTGSEVLEQQKRQTPLNDPSDQRLPPKKRHRMVNAEAPQAESSPPASEGEPKHNPMKKKGKRQRKVSGQDDCKSDASQSSSRLGQQFVGGELTIDTSQGFLTCTPSLSPCVSRLSTRSSTLPSLSSPSPTGSVGFRARSLSHHHCSKTSSSISSGGLSLTCPLHSLSGANTTAPDGSPCAECHLLQQSAASISPGSLRSGRFNLRSLSGQPSTTDLSFLSERRLSSAEPSPNLRLTPVFDKSLSRSLRKRRKSSNLSGDESDSSPPTLECISPRTNQDTPFFSEPPNITSSEKGPLSPKQTPSTKSPISSKSSLSPSIFKSKGSPRSSCKSKQARKPMTSKKQIAVKPLKPSPKKKCNTPISSSSSLMKKSSRSVITMSCPEHEPLPLEHCSNKKLVDEIKAATTLKSSQRNESDEETGPENTMTPSPVQPPRKRYQRVGLFSNFYKDSDEAAQRVRCRVTGLGALGDGHLLTGSGSAFPPHLCDPLNFSTLV</sequence>